<dbReference type="EMBL" id="CP000612">
    <property type="protein sequence ID" value="ABO49372.1"/>
    <property type="molecule type" value="Genomic_DNA"/>
</dbReference>
<dbReference type="RefSeq" id="WP_011877207.1">
    <property type="nucleotide sequence ID" value="NC_009253.1"/>
</dbReference>
<protein>
    <recommendedName>
        <fullName evidence="4">DUF4878 domain-containing protein</fullName>
    </recommendedName>
</protein>
<evidence type="ECO:0000313" key="3">
    <source>
        <dbReference type="Proteomes" id="UP000001556"/>
    </source>
</evidence>
<keyword evidence="1" id="KW-0812">Transmembrane</keyword>
<proteinExistence type="predicted"/>
<dbReference type="AlphaFoldDB" id="A4J2R9"/>
<dbReference type="KEGG" id="drm:Dred_0834"/>
<organism evidence="2 3">
    <name type="scientific">Desulforamulus reducens (strain ATCC BAA-1160 / DSM 100696 / MI-1)</name>
    <name type="common">Desulfotomaculum reducens</name>
    <dbReference type="NCBI Taxonomy" id="349161"/>
    <lineage>
        <taxon>Bacteria</taxon>
        <taxon>Bacillati</taxon>
        <taxon>Bacillota</taxon>
        <taxon>Clostridia</taxon>
        <taxon>Eubacteriales</taxon>
        <taxon>Peptococcaceae</taxon>
        <taxon>Desulforamulus</taxon>
    </lineage>
</organism>
<dbReference type="Proteomes" id="UP000001556">
    <property type="component" value="Chromosome"/>
</dbReference>
<accession>A4J2R9</accession>
<keyword evidence="1" id="KW-1133">Transmembrane helix</keyword>
<evidence type="ECO:0008006" key="4">
    <source>
        <dbReference type="Google" id="ProtNLM"/>
    </source>
</evidence>
<keyword evidence="1" id="KW-0472">Membrane</keyword>
<evidence type="ECO:0000313" key="2">
    <source>
        <dbReference type="EMBL" id="ABO49372.1"/>
    </source>
</evidence>
<sequence>MKNKTFIFITLFLILLSITVMMTGYLIKKDSINNSPSNIYTENQVSKAQRIVEYTRQDGQKVNLLVDFQKTDGGWKMTSMQVK</sequence>
<dbReference type="STRING" id="349161.Dred_0834"/>
<dbReference type="HOGENOM" id="CLU_2537132_0_0_9"/>
<name>A4J2R9_DESRM</name>
<feature type="transmembrane region" description="Helical" evidence="1">
    <location>
        <begin position="6"/>
        <end position="27"/>
    </location>
</feature>
<evidence type="ECO:0000256" key="1">
    <source>
        <dbReference type="SAM" id="Phobius"/>
    </source>
</evidence>
<reference evidence="2 3" key="1">
    <citation type="submission" date="2007-03" db="EMBL/GenBank/DDBJ databases">
        <title>Complete sequence of Desulfotomaculum reducens MI-1.</title>
        <authorList>
            <consortium name="US DOE Joint Genome Institute"/>
            <person name="Copeland A."/>
            <person name="Lucas S."/>
            <person name="Lapidus A."/>
            <person name="Barry K."/>
            <person name="Detter J.C."/>
            <person name="Glavina del Rio T."/>
            <person name="Hammon N."/>
            <person name="Israni S."/>
            <person name="Dalin E."/>
            <person name="Tice H."/>
            <person name="Pitluck S."/>
            <person name="Sims D."/>
            <person name="Brettin T."/>
            <person name="Bruce D."/>
            <person name="Han C."/>
            <person name="Tapia R."/>
            <person name="Schmutz J."/>
            <person name="Larimer F."/>
            <person name="Land M."/>
            <person name="Hauser L."/>
            <person name="Kyrpides N."/>
            <person name="Kim E."/>
            <person name="Tebo B.M."/>
            <person name="Richardson P."/>
        </authorList>
    </citation>
    <scope>NUCLEOTIDE SEQUENCE [LARGE SCALE GENOMIC DNA]</scope>
    <source>
        <strain evidence="2 3">MI-1</strain>
    </source>
</reference>
<gene>
    <name evidence="2" type="ordered locus">Dred_0834</name>
</gene>
<keyword evidence="3" id="KW-1185">Reference proteome</keyword>